<feature type="chain" id="PRO_5047524915" evidence="2">
    <location>
        <begin position="24"/>
        <end position="1609"/>
    </location>
</feature>
<feature type="domain" description="PKD/Chitinase" evidence="3">
    <location>
        <begin position="962"/>
        <end position="1031"/>
    </location>
</feature>
<feature type="domain" description="PKD/Chitinase" evidence="3">
    <location>
        <begin position="1114"/>
        <end position="1183"/>
    </location>
</feature>
<comment type="caution">
    <text evidence="4">The sequence shown here is derived from an EMBL/GenBank/DDBJ whole genome shotgun (WGS) entry which is preliminary data.</text>
</comment>
<dbReference type="Pfam" id="PF18676">
    <property type="entry name" value="MBG_2"/>
    <property type="match status" value="1"/>
</dbReference>
<evidence type="ECO:0000313" key="4">
    <source>
        <dbReference type="EMBL" id="MBE8726403.1"/>
    </source>
</evidence>
<feature type="domain" description="PKD/Chitinase" evidence="3">
    <location>
        <begin position="881"/>
        <end position="957"/>
    </location>
</feature>
<feature type="domain" description="PKD/Chitinase" evidence="3">
    <location>
        <begin position="1038"/>
        <end position="1107"/>
    </location>
</feature>
<feature type="domain" description="PKD/Chitinase" evidence="3">
    <location>
        <begin position="579"/>
        <end position="649"/>
    </location>
</feature>
<protein>
    <submittedName>
        <fullName evidence="4">T9SS C-terminal target domain-containing protein</fullName>
    </submittedName>
</protein>
<dbReference type="InterPro" id="IPR059226">
    <property type="entry name" value="Choice_anch_Q_dom"/>
</dbReference>
<dbReference type="NCBIfam" id="NF041518">
    <property type="entry name" value="choice_anch_Q"/>
    <property type="match status" value="1"/>
</dbReference>
<dbReference type="InterPro" id="IPR026444">
    <property type="entry name" value="Secre_tail"/>
</dbReference>
<feature type="domain" description="PKD/Chitinase" evidence="3">
    <location>
        <begin position="655"/>
        <end position="726"/>
    </location>
</feature>
<dbReference type="NCBIfam" id="TIGR04183">
    <property type="entry name" value="Por_Secre_tail"/>
    <property type="match status" value="1"/>
</dbReference>
<evidence type="ECO:0000259" key="3">
    <source>
        <dbReference type="SMART" id="SM00089"/>
    </source>
</evidence>
<dbReference type="RefSeq" id="WP_194139581.1">
    <property type="nucleotide sequence ID" value="NZ_PRDM01000003.1"/>
</dbReference>
<dbReference type="SMART" id="SM00089">
    <property type="entry name" value="PKD"/>
    <property type="match status" value="7"/>
</dbReference>
<dbReference type="Proteomes" id="UP000640614">
    <property type="component" value="Unassembled WGS sequence"/>
</dbReference>
<feature type="signal peptide" evidence="2">
    <location>
        <begin position="1"/>
        <end position="23"/>
    </location>
</feature>
<gene>
    <name evidence="4" type="ORF">C4F50_15865</name>
</gene>
<dbReference type="InterPro" id="IPR011050">
    <property type="entry name" value="Pectin_lyase_fold/virulence"/>
</dbReference>
<dbReference type="InterPro" id="IPR025667">
    <property type="entry name" value="SprB_repeat"/>
</dbReference>
<sequence>MKKKLLLLIFLFEITALLHTSNASPLPSSGAPLPSSARQSSGLLPYALTPSAEGILYVRKGAAGNGSSWANAAGELADALQEAAGNAAIKQIWAAGGTYYPKYAADFASTDGRDKSFVLVKDVKLYGGFAGTETELAERNLGLDANKTILSGDLGAADDYTDNSYHVVIASGDMGSAALDGFTIMKGCSATGSETNRLAVNGNNIMRIAGGGIILYSASPAVTNVIICGNQAIAGAGIYFYSSSTRMTNCLITGNNANVSGTGNGGGSFAYSSSPVFVNSVLAGNNAAGWGGAFVVSSSTFTFYNSIIYGNGTSQPAWIISGSYSMQYSMLQGAAENTASHNPASTDPLFINSIPYSLAPFTSGNYALAFNSPLINKGSNSLYSGLDSASRDLVGNPRVSDYAGSGIIDMGAYEFQELPLSVSPGLQADITCNGGNNGSASVAVAGGTKPYMYSWDTTPVQTAATASGLKAGTYTVTVTDARHTALTQSFTITEPPVLAVTPSQNDVSCNGGNNGSAAVSVTGGTGAYSYSWNTTPVQTAATASGLKAGTYTVTITDANSCSAVQTFTITEPPVLAVTQSQTNVSCNGGNNGSAAVTVTGGTGAYSYSWNTTPVQTAATASGLKAGTYTVTITDANSCSAVQSFTITEPPLLAVTPSQTDVSCNGGNNGSAAVSVTGGTGAYSYSWNTTPVQTAATASGLKAGTYTVTITDANNCSAVQPFTITEPPVLVVTPSQTNVSCNGGNNGSAAVSVTGGSGGYTYAWDTAPSQSTAAATGLSAGTYIVTVTDANLCSKTQSFTIAEPDALTASASKTDVSCNGGSNGSATVSVTGGTGTYTYAWSPSGGTNETASGLSAGTYTVLIKDSNLCETTASVTIAEPALLTATIEKTDVLCNQANNGTATVIPSGGTGTYTYSWSPSGGTAATAAGLSPNTYSVTVTDANGCFVTASVQITEPAPLSAADTQTNVSCKGGNDGTASVAASGGTGNYSYLWAPSGGTAATATGLTAGTYTVTITDENSCSLTNTILITEPDTLKLTATVEEVSCYKGNNGSATVNVTGGTGSYTYSWAPSGGTAATATGLAAGTYTVTVTDENSCSITNTILITEPDVLNLTAALTEVSCYNGNNGSATVSVTGGTGSYTYSWAPSGGTAATATGLTAGTYTVTVTDGNFCTASAAVEILQPANPVTLNTGSVAGITANGASLSGTASSDGINTDSGSCLTEVGFVYAQHANPTTADTKINISAALGTFTNSLSGLRGNRTYYVRTYAINSNGFVNYGNEVSFTTQKYTLTITAAAGHTKVYGTEDPAFNYTPLGFANGDTPSIITGLLSRDAGENVGKYNIKLGSISAGADYTIAFTGAEFEITKADQTITWNQTLEFGCIDSNNVTLTAAADSGLPVSYTISNAALGTISGSTLNITGSGSSTITAVQNGDQNHNAAASAVKPIEVSRSGLVTQHWANVLFFDNKSNNYEAWQWYKNGTAVSGATRQYYSEVQPLNGSYYVIAKDKNGNSIKSCPIETTGTVFTSKIKIYPNPVKPGAEFTLECDFSDSQLNESEVVIYDITGKLVQTISNVKAKNEIIAPSQAAVYVVVLKLADGQLKTINLLVK</sequence>
<dbReference type="Gene3D" id="2.40.10.10">
    <property type="entry name" value="Trypsin-like serine proteases"/>
    <property type="match status" value="10"/>
</dbReference>
<dbReference type="SUPFAM" id="SSF51126">
    <property type="entry name" value="Pectin lyase-like"/>
    <property type="match status" value="1"/>
</dbReference>
<dbReference type="SUPFAM" id="SSF49299">
    <property type="entry name" value="PKD domain"/>
    <property type="match status" value="1"/>
</dbReference>
<reference evidence="4 5" key="1">
    <citation type="submission" date="2018-07" db="EMBL/GenBank/DDBJ databases">
        <title>Genome assembly of strain KB82.</title>
        <authorList>
            <person name="Kukolya J."/>
            <person name="Horvath B."/>
            <person name="Nagy I."/>
            <person name="Toth A."/>
        </authorList>
    </citation>
    <scope>NUCLEOTIDE SEQUENCE [LARGE SCALE GENOMIC DNA]</scope>
    <source>
        <strain evidence="4 5">Kb82</strain>
    </source>
</reference>
<keyword evidence="5" id="KW-1185">Reference proteome</keyword>
<accession>A0ABR9TM13</accession>
<dbReference type="Pfam" id="PF13573">
    <property type="entry name" value="SprB"/>
    <property type="match status" value="10"/>
</dbReference>
<evidence type="ECO:0000313" key="5">
    <source>
        <dbReference type="Proteomes" id="UP000640614"/>
    </source>
</evidence>
<keyword evidence="1 2" id="KW-0732">Signal</keyword>
<name>A0ABR9TM13_9FLAO</name>
<organism evidence="4 5">
    <name type="scientific">Flavobacterium hungaricum</name>
    <dbReference type="NCBI Taxonomy" id="2082725"/>
    <lineage>
        <taxon>Bacteria</taxon>
        <taxon>Pseudomonadati</taxon>
        <taxon>Bacteroidota</taxon>
        <taxon>Flavobacteriia</taxon>
        <taxon>Flavobacteriales</taxon>
        <taxon>Flavobacteriaceae</taxon>
        <taxon>Flavobacterium</taxon>
    </lineage>
</organism>
<evidence type="ECO:0000256" key="2">
    <source>
        <dbReference type="SAM" id="SignalP"/>
    </source>
</evidence>
<dbReference type="InterPro" id="IPR022409">
    <property type="entry name" value="PKD/Chitinase_dom"/>
</dbReference>
<dbReference type="InterPro" id="IPR041286">
    <property type="entry name" value="MBG_2"/>
</dbReference>
<dbReference type="InterPro" id="IPR043504">
    <property type="entry name" value="Peptidase_S1_PA_chymotrypsin"/>
</dbReference>
<dbReference type="InterPro" id="IPR035986">
    <property type="entry name" value="PKD_dom_sf"/>
</dbReference>
<dbReference type="EMBL" id="PRDM01000003">
    <property type="protein sequence ID" value="MBE8726403.1"/>
    <property type="molecule type" value="Genomic_DNA"/>
</dbReference>
<feature type="domain" description="PKD/Chitinase" evidence="3">
    <location>
        <begin position="501"/>
        <end position="572"/>
    </location>
</feature>
<evidence type="ECO:0000256" key="1">
    <source>
        <dbReference type="ARBA" id="ARBA00022729"/>
    </source>
</evidence>
<proteinExistence type="predicted"/>